<feature type="transmembrane region" description="Helical" evidence="5">
    <location>
        <begin position="238"/>
        <end position="255"/>
    </location>
</feature>
<dbReference type="InterPro" id="IPR011701">
    <property type="entry name" value="MFS"/>
</dbReference>
<organism evidence="7 8">
    <name type="scientific">Nocardioides eburneus</name>
    <dbReference type="NCBI Taxonomy" id="3231482"/>
    <lineage>
        <taxon>Bacteria</taxon>
        <taxon>Bacillati</taxon>
        <taxon>Actinomycetota</taxon>
        <taxon>Actinomycetes</taxon>
        <taxon>Propionibacteriales</taxon>
        <taxon>Nocardioidaceae</taxon>
        <taxon>Nocardioides</taxon>
    </lineage>
</organism>
<dbReference type="RefSeq" id="WP_367992400.1">
    <property type="nucleotide sequence ID" value="NZ_JBFPJR010000008.1"/>
</dbReference>
<name>A0ABV3SWA4_9ACTN</name>
<feature type="transmembrane region" description="Helical" evidence="5">
    <location>
        <begin position="208"/>
        <end position="226"/>
    </location>
</feature>
<dbReference type="InterPro" id="IPR036259">
    <property type="entry name" value="MFS_trans_sf"/>
</dbReference>
<evidence type="ECO:0000256" key="5">
    <source>
        <dbReference type="SAM" id="Phobius"/>
    </source>
</evidence>
<feature type="transmembrane region" description="Helical" evidence="5">
    <location>
        <begin position="140"/>
        <end position="158"/>
    </location>
</feature>
<feature type="transmembrane region" description="Helical" evidence="5">
    <location>
        <begin position="374"/>
        <end position="397"/>
    </location>
</feature>
<dbReference type="Pfam" id="PF07690">
    <property type="entry name" value="MFS_1"/>
    <property type="match status" value="1"/>
</dbReference>
<evidence type="ECO:0000256" key="3">
    <source>
        <dbReference type="ARBA" id="ARBA00022989"/>
    </source>
</evidence>
<dbReference type="PANTHER" id="PTHR42718">
    <property type="entry name" value="MAJOR FACILITATOR SUPERFAMILY MULTIDRUG TRANSPORTER MFSC"/>
    <property type="match status" value="1"/>
</dbReference>
<dbReference type="Gene3D" id="1.20.1250.20">
    <property type="entry name" value="MFS general substrate transporter like domains"/>
    <property type="match status" value="2"/>
</dbReference>
<feature type="transmembrane region" description="Helical" evidence="5">
    <location>
        <begin position="339"/>
        <end position="362"/>
    </location>
</feature>
<dbReference type="InterPro" id="IPR020846">
    <property type="entry name" value="MFS_dom"/>
</dbReference>
<comment type="caution">
    <text evidence="7">The sequence shown here is derived from an EMBL/GenBank/DDBJ whole genome shotgun (WGS) entry which is preliminary data.</text>
</comment>
<dbReference type="Proteomes" id="UP001556631">
    <property type="component" value="Unassembled WGS sequence"/>
</dbReference>
<evidence type="ECO:0000256" key="4">
    <source>
        <dbReference type="ARBA" id="ARBA00023136"/>
    </source>
</evidence>
<protein>
    <submittedName>
        <fullName evidence="7">MFS transporter</fullName>
    </submittedName>
</protein>
<feature type="transmembrane region" description="Helical" evidence="5">
    <location>
        <begin position="52"/>
        <end position="72"/>
    </location>
</feature>
<feature type="transmembrane region" description="Helical" evidence="5">
    <location>
        <begin position="276"/>
        <end position="302"/>
    </location>
</feature>
<keyword evidence="4 5" id="KW-0472">Membrane</keyword>
<evidence type="ECO:0000313" key="8">
    <source>
        <dbReference type="Proteomes" id="UP001556631"/>
    </source>
</evidence>
<feature type="transmembrane region" description="Helical" evidence="5">
    <location>
        <begin position="178"/>
        <end position="196"/>
    </location>
</feature>
<evidence type="ECO:0000313" key="7">
    <source>
        <dbReference type="EMBL" id="MEX0427224.1"/>
    </source>
</evidence>
<sequence>MNTTVVSQKGSTGLTYAAAYLSVALAMTAYAIPGALNGTFTTEFHTSGAGLTWITAIFELGIVAFELTFGLLGDLFGRKRLLIGGSALVVVGAVLSAIATTTGFMIFAQAVIGIGSGMLFPIGLSMVAALTDDHGRRSRIIATWAGFLSLGAVISPVLSTQTQLHFTTASYDGWRVTYWIIVAVALLLVAISFGTRDSSAPAGRHLDIPGQVTFALGLIAALYATVTAVDSGFGDGKVIVGYVVGALLLVAFVVVERRSPSPLLDLSLFANKDFSLGSVVAVIGMFAFLAACFSTSITVGALAQAPVWAVGVLFVFIQGPAFVLSPLVGWLIHHASPRWVLTAGFAFIAVAAYWLSSFTLGVPHAFGGPAWTAWIAPLLLLGIGFALTAGSITAVAINNVAPHQIGMASATTSVMRDLGFTLGPVIGSVVAFSLGGSQFGTKIGGILTGAKLPADAVAGLSQVPPLGWLSGWDGVIGQFSAQVSASGAPQASVNGLVATLNDPATKGAIQGAADAALGSGFGTVYLIAGIAATVCAVLTLLIGERSNVPVTDDELAELVA</sequence>
<reference evidence="7 8" key="1">
    <citation type="submission" date="2024-07" db="EMBL/GenBank/DDBJ databases">
        <authorList>
            <person name="Lee S."/>
            <person name="Kang M."/>
        </authorList>
    </citation>
    <scope>NUCLEOTIDE SEQUENCE [LARGE SCALE GENOMIC DNA]</scope>
    <source>
        <strain evidence="7 8">DS6</strain>
    </source>
</reference>
<feature type="transmembrane region" description="Helical" evidence="5">
    <location>
        <begin position="524"/>
        <end position="542"/>
    </location>
</feature>
<gene>
    <name evidence="7" type="ORF">AB3X52_06285</name>
</gene>
<dbReference type="PANTHER" id="PTHR42718:SF49">
    <property type="entry name" value="EXPORT PROTEIN"/>
    <property type="match status" value="1"/>
</dbReference>
<evidence type="ECO:0000256" key="2">
    <source>
        <dbReference type="ARBA" id="ARBA00022692"/>
    </source>
</evidence>
<evidence type="ECO:0000256" key="1">
    <source>
        <dbReference type="ARBA" id="ARBA00004651"/>
    </source>
</evidence>
<feature type="domain" description="Major facilitator superfamily (MFS) profile" evidence="6">
    <location>
        <begin position="14"/>
        <end position="547"/>
    </location>
</feature>
<feature type="transmembrane region" description="Helical" evidence="5">
    <location>
        <begin position="308"/>
        <end position="332"/>
    </location>
</feature>
<accession>A0ABV3SWA4</accession>
<proteinExistence type="predicted"/>
<dbReference type="EMBL" id="JBFPJR010000008">
    <property type="protein sequence ID" value="MEX0427224.1"/>
    <property type="molecule type" value="Genomic_DNA"/>
</dbReference>
<feature type="transmembrane region" description="Helical" evidence="5">
    <location>
        <begin position="12"/>
        <end position="32"/>
    </location>
</feature>
<evidence type="ECO:0000259" key="6">
    <source>
        <dbReference type="PROSITE" id="PS50850"/>
    </source>
</evidence>
<feature type="transmembrane region" description="Helical" evidence="5">
    <location>
        <begin position="81"/>
        <end position="100"/>
    </location>
</feature>
<feature type="transmembrane region" description="Helical" evidence="5">
    <location>
        <begin position="418"/>
        <end position="439"/>
    </location>
</feature>
<keyword evidence="3 5" id="KW-1133">Transmembrane helix</keyword>
<comment type="subcellular location">
    <subcellularLocation>
        <location evidence="1">Cell membrane</location>
        <topology evidence="1">Multi-pass membrane protein</topology>
    </subcellularLocation>
</comment>
<dbReference type="SUPFAM" id="SSF103473">
    <property type="entry name" value="MFS general substrate transporter"/>
    <property type="match status" value="1"/>
</dbReference>
<feature type="transmembrane region" description="Helical" evidence="5">
    <location>
        <begin position="106"/>
        <end position="128"/>
    </location>
</feature>
<keyword evidence="2 5" id="KW-0812">Transmembrane</keyword>
<dbReference type="PROSITE" id="PS50850">
    <property type="entry name" value="MFS"/>
    <property type="match status" value="1"/>
</dbReference>
<keyword evidence="8" id="KW-1185">Reference proteome</keyword>